<organism evidence="2 3">
    <name type="scientific">Candidatus Avichristensenella intestinipullorum</name>
    <dbReference type="NCBI Taxonomy" id="2840693"/>
    <lineage>
        <taxon>Bacteria</taxon>
        <taxon>Bacillati</taxon>
        <taxon>Bacillota</taxon>
        <taxon>Clostridia</taxon>
        <taxon>Candidatus Avichristensenella</taxon>
    </lineage>
</organism>
<keyword evidence="1" id="KW-0472">Membrane</keyword>
<protein>
    <submittedName>
        <fullName evidence="2">Uncharacterized protein</fullName>
    </submittedName>
</protein>
<evidence type="ECO:0000313" key="3">
    <source>
        <dbReference type="Proteomes" id="UP000886819"/>
    </source>
</evidence>
<reference evidence="2" key="1">
    <citation type="submission" date="2020-10" db="EMBL/GenBank/DDBJ databases">
        <authorList>
            <person name="Gilroy R."/>
        </authorList>
    </citation>
    <scope>NUCLEOTIDE SEQUENCE</scope>
    <source>
        <strain evidence="2">ChiHile30-977</strain>
    </source>
</reference>
<comment type="caution">
    <text evidence="2">The sequence shown here is derived from an EMBL/GenBank/DDBJ whole genome shotgun (WGS) entry which is preliminary data.</text>
</comment>
<name>A0A9D1CKI1_9FIRM</name>
<evidence type="ECO:0000256" key="1">
    <source>
        <dbReference type="SAM" id="Phobius"/>
    </source>
</evidence>
<gene>
    <name evidence="2" type="ORF">IAA66_09195</name>
</gene>
<dbReference type="Proteomes" id="UP000886819">
    <property type="component" value="Unassembled WGS sequence"/>
</dbReference>
<evidence type="ECO:0000313" key="2">
    <source>
        <dbReference type="EMBL" id="HIQ63739.1"/>
    </source>
</evidence>
<proteinExistence type="predicted"/>
<dbReference type="EMBL" id="DVFI01000122">
    <property type="protein sequence ID" value="HIQ63739.1"/>
    <property type="molecule type" value="Genomic_DNA"/>
</dbReference>
<keyword evidence="1" id="KW-0812">Transmembrane</keyword>
<feature type="transmembrane region" description="Helical" evidence="1">
    <location>
        <begin position="41"/>
        <end position="65"/>
    </location>
</feature>
<reference evidence="2" key="2">
    <citation type="journal article" date="2021" name="PeerJ">
        <title>Extensive microbial diversity within the chicken gut microbiome revealed by metagenomics and culture.</title>
        <authorList>
            <person name="Gilroy R."/>
            <person name="Ravi A."/>
            <person name="Getino M."/>
            <person name="Pursley I."/>
            <person name="Horton D.L."/>
            <person name="Alikhan N.F."/>
            <person name="Baker D."/>
            <person name="Gharbi K."/>
            <person name="Hall N."/>
            <person name="Watson M."/>
            <person name="Adriaenssens E.M."/>
            <person name="Foster-Nyarko E."/>
            <person name="Jarju S."/>
            <person name="Secka A."/>
            <person name="Antonio M."/>
            <person name="Oren A."/>
            <person name="Chaudhuri R.R."/>
            <person name="La Ragione R."/>
            <person name="Hildebrand F."/>
            <person name="Pallen M.J."/>
        </authorList>
    </citation>
    <scope>NUCLEOTIDE SEQUENCE</scope>
    <source>
        <strain evidence="2">ChiHile30-977</strain>
    </source>
</reference>
<keyword evidence="1" id="KW-1133">Transmembrane helix</keyword>
<accession>A0A9D1CKI1</accession>
<dbReference type="AlphaFoldDB" id="A0A9D1CKI1"/>
<sequence>MDDLDMRKAFVQEPAACHAALMNAARSVEEGKPVKRVSWKAVLIAAMILIVTMAAGVAASNLLGWSDFFSQYYDTHVPETAQRMMEAEGNQHTYTLGPVRFTTQELFCDGHIALASTAISMADGSDALLCAEPFDPIGAMGENGEQTAQRLGVAPETTWADAAKQLNRPLYLVRAILEIPAELDGGGAMESILWNEDGSAVYFNMPQLHHTATGEKISAQLFLRVAEFDVETGEAKEALTAREPLDLYPEAPIEEYTYEIDDVVVDGYTLREVKAELSGAGLYLFMTFVAPEGTTLDEAHQRGIPECVDMDGNPFPIGISLSSGISSDAESLPEVVYTQMISVDAIPEQMLLRIPDTTADDTGYRQLVLAR</sequence>